<evidence type="ECO:0000313" key="6">
    <source>
        <dbReference type="Proteomes" id="UP001154259"/>
    </source>
</evidence>
<reference evidence="3" key="1">
    <citation type="submission" date="2022-10" db="EMBL/GenBank/DDBJ databases">
        <authorList>
            <person name="Botero Cardona J."/>
        </authorList>
    </citation>
    <scope>NUCLEOTIDE SEQUENCE</scope>
    <source>
        <strain evidence="3">LMG 31819</strain>
        <strain evidence="4">R-53529</strain>
    </source>
</reference>
<dbReference type="EMBL" id="CAMXCM010000016">
    <property type="protein sequence ID" value="CAI3959995.1"/>
    <property type="molecule type" value="Genomic_DNA"/>
</dbReference>
<gene>
    <name evidence="4" type="ORF">R53529_LOCUS2373</name>
    <name evidence="3" type="ORF">R53530_LOCUS2375</name>
</gene>
<sequence length="222" mass="26261">MKNLVAYKSNSLIEASYKLSLQEQRLLLVCIGKINPLNTTQNKTFQITSHEFFNAFPDMGKENAERRLQEASDKLAERWIYIQWQHKEEKIRWVQGQVKYFTGEAKIELVFSDLIMPYLTQLKNKFTGISIKNISSLKRTYSIRLYELLIQYKEVGYRKITVEAFRSMLNVENKYEHFKDLNKFILLPALHELNTKSNITVNLHKEKKGRNISALLFSFREK</sequence>
<dbReference type="AlphaFoldDB" id="A0A9W4XE92"/>
<evidence type="ECO:0000313" key="3">
    <source>
        <dbReference type="EMBL" id="CAI3959995.1"/>
    </source>
</evidence>
<dbReference type="Proteomes" id="UP001154255">
    <property type="component" value="Unassembled WGS sequence"/>
</dbReference>
<evidence type="ECO:0000313" key="4">
    <source>
        <dbReference type="EMBL" id="CAI3961659.1"/>
    </source>
</evidence>
<dbReference type="Proteomes" id="UP001154259">
    <property type="component" value="Unassembled WGS sequence"/>
</dbReference>
<keyword evidence="6" id="KW-1185">Reference proteome</keyword>
<dbReference type="Pfam" id="PF21205">
    <property type="entry name" value="Rep3_C"/>
    <property type="match status" value="1"/>
</dbReference>
<dbReference type="SUPFAM" id="SSF46785">
    <property type="entry name" value="Winged helix' DNA-binding domain"/>
    <property type="match status" value="2"/>
</dbReference>
<evidence type="ECO:0000259" key="2">
    <source>
        <dbReference type="Pfam" id="PF01051"/>
    </source>
</evidence>
<dbReference type="Gene3D" id="1.10.10.10">
    <property type="entry name" value="Winged helix-like DNA-binding domain superfamily/Winged helix DNA-binding domain"/>
    <property type="match status" value="2"/>
</dbReference>
<dbReference type="InterPro" id="IPR000525">
    <property type="entry name" value="Initiator_Rep_WH1"/>
</dbReference>
<dbReference type="GO" id="GO:0006270">
    <property type="term" value="P:DNA replication initiation"/>
    <property type="evidence" value="ECO:0007669"/>
    <property type="project" value="InterPro"/>
</dbReference>
<evidence type="ECO:0000313" key="5">
    <source>
        <dbReference type="Proteomes" id="UP001154255"/>
    </source>
</evidence>
<organism evidence="3 5">
    <name type="scientific">Commensalibacter communis</name>
    <dbReference type="NCBI Taxonomy" id="2972786"/>
    <lineage>
        <taxon>Bacteria</taxon>
        <taxon>Pseudomonadati</taxon>
        <taxon>Pseudomonadota</taxon>
        <taxon>Alphaproteobacteria</taxon>
        <taxon>Acetobacterales</taxon>
        <taxon>Acetobacteraceae</taxon>
    </lineage>
</organism>
<dbReference type="GO" id="GO:0003887">
    <property type="term" value="F:DNA-directed DNA polymerase activity"/>
    <property type="evidence" value="ECO:0007669"/>
    <property type="project" value="InterPro"/>
</dbReference>
<protein>
    <submittedName>
        <fullName evidence="3 4">Protein involved in initiation of plasmid replication</fullName>
    </submittedName>
</protein>
<feature type="domain" description="Initiator Rep protein WH1" evidence="2">
    <location>
        <begin position="7"/>
        <end position="149"/>
    </location>
</feature>
<name>A0A9W4XE92_9PROT</name>
<comment type="caution">
    <text evidence="3">The sequence shown here is derived from an EMBL/GenBank/DDBJ whole genome shotgun (WGS) entry which is preliminary data.</text>
</comment>
<dbReference type="Pfam" id="PF01051">
    <property type="entry name" value="Rep3_N"/>
    <property type="match status" value="1"/>
</dbReference>
<dbReference type="InterPro" id="IPR036390">
    <property type="entry name" value="WH_DNA-bd_sf"/>
</dbReference>
<dbReference type="RefSeq" id="WP_271790783.1">
    <property type="nucleotide sequence ID" value="NZ_CAMXCM010000016.1"/>
</dbReference>
<comment type="similarity">
    <text evidence="1">Belongs to the initiator RepB protein family.</text>
</comment>
<proteinExistence type="inferred from homology"/>
<evidence type="ECO:0000256" key="1">
    <source>
        <dbReference type="ARBA" id="ARBA00038283"/>
    </source>
</evidence>
<accession>A0A9W4XE92</accession>
<dbReference type="InterPro" id="IPR036388">
    <property type="entry name" value="WH-like_DNA-bd_sf"/>
</dbReference>
<dbReference type="EMBL" id="CAMXCS010000016">
    <property type="protein sequence ID" value="CAI3961659.1"/>
    <property type="molecule type" value="Genomic_DNA"/>
</dbReference>